<dbReference type="Proteomes" id="UP001500305">
    <property type="component" value="Unassembled WGS sequence"/>
</dbReference>
<keyword evidence="9" id="KW-1185">Reference proteome</keyword>
<keyword evidence="6 7" id="KW-0472">Membrane</keyword>
<evidence type="ECO:0000313" key="9">
    <source>
        <dbReference type="Proteomes" id="UP001500305"/>
    </source>
</evidence>
<comment type="subcellular location">
    <subcellularLocation>
        <location evidence="1">Cell membrane</location>
        <topology evidence="1">Multi-pass membrane protein</topology>
    </subcellularLocation>
</comment>
<dbReference type="RefSeq" id="WP_344634528.1">
    <property type="nucleotide sequence ID" value="NZ_BAAATR010000002.1"/>
</dbReference>
<comment type="caution">
    <text evidence="8">The sequence shown here is derived from an EMBL/GenBank/DDBJ whole genome shotgun (WGS) entry which is preliminary data.</text>
</comment>
<evidence type="ECO:0000256" key="4">
    <source>
        <dbReference type="ARBA" id="ARBA00022692"/>
    </source>
</evidence>
<accession>A0ABP5Q8L9</accession>
<dbReference type="InterPro" id="IPR007341">
    <property type="entry name" value="Transgly_assoc"/>
</dbReference>
<protein>
    <submittedName>
        <fullName evidence="8">GlsB/YeaQ/YmgE family stress response membrane protein</fullName>
    </submittedName>
</protein>
<dbReference type="Pfam" id="PF04226">
    <property type="entry name" value="Transgly_assoc"/>
    <property type="match status" value="1"/>
</dbReference>
<evidence type="ECO:0000256" key="5">
    <source>
        <dbReference type="ARBA" id="ARBA00022989"/>
    </source>
</evidence>
<name>A0ABP5Q8L9_9ACTN</name>
<keyword evidence="5 7" id="KW-1133">Transmembrane helix</keyword>
<sequence>MAILWALLAGLVVGLLARLVLPGRRSIPLWLTVLLGMVGALIGNALASVAGVRHTDGIDWTRHLLQVGVAAAMIAAVAPAYLDRR</sequence>
<keyword evidence="3" id="KW-1003">Cell membrane</keyword>
<gene>
    <name evidence="8" type="ORF">GCM10010430_05260</name>
</gene>
<dbReference type="PANTHER" id="PTHR33884:SF3">
    <property type="entry name" value="UPF0410 PROTEIN YMGE"/>
    <property type="match status" value="1"/>
</dbReference>
<organism evidence="8 9">
    <name type="scientific">Kitasatospora cystarginea</name>
    <dbReference type="NCBI Taxonomy" id="58350"/>
    <lineage>
        <taxon>Bacteria</taxon>
        <taxon>Bacillati</taxon>
        <taxon>Actinomycetota</taxon>
        <taxon>Actinomycetes</taxon>
        <taxon>Kitasatosporales</taxon>
        <taxon>Streptomycetaceae</taxon>
        <taxon>Kitasatospora</taxon>
    </lineage>
</organism>
<feature type="transmembrane region" description="Helical" evidence="7">
    <location>
        <begin position="64"/>
        <end position="82"/>
    </location>
</feature>
<comment type="similarity">
    <text evidence="2">Belongs to the UPF0410 family.</text>
</comment>
<feature type="transmembrane region" description="Helical" evidence="7">
    <location>
        <begin position="27"/>
        <end position="52"/>
    </location>
</feature>
<evidence type="ECO:0000256" key="7">
    <source>
        <dbReference type="SAM" id="Phobius"/>
    </source>
</evidence>
<dbReference type="EMBL" id="BAAATR010000002">
    <property type="protein sequence ID" value="GAA2228487.1"/>
    <property type="molecule type" value="Genomic_DNA"/>
</dbReference>
<evidence type="ECO:0000256" key="3">
    <source>
        <dbReference type="ARBA" id="ARBA00022475"/>
    </source>
</evidence>
<evidence type="ECO:0000256" key="2">
    <source>
        <dbReference type="ARBA" id="ARBA00011006"/>
    </source>
</evidence>
<evidence type="ECO:0000256" key="1">
    <source>
        <dbReference type="ARBA" id="ARBA00004651"/>
    </source>
</evidence>
<proteinExistence type="inferred from homology"/>
<evidence type="ECO:0000256" key="6">
    <source>
        <dbReference type="ARBA" id="ARBA00023136"/>
    </source>
</evidence>
<reference evidence="9" key="1">
    <citation type="journal article" date="2019" name="Int. J. Syst. Evol. Microbiol.">
        <title>The Global Catalogue of Microorganisms (GCM) 10K type strain sequencing project: providing services to taxonomists for standard genome sequencing and annotation.</title>
        <authorList>
            <consortium name="The Broad Institute Genomics Platform"/>
            <consortium name="The Broad Institute Genome Sequencing Center for Infectious Disease"/>
            <person name="Wu L."/>
            <person name="Ma J."/>
        </authorList>
    </citation>
    <scope>NUCLEOTIDE SEQUENCE [LARGE SCALE GENOMIC DNA]</scope>
    <source>
        <strain evidence="9">JCM 7356</strain>
    </source>
</reference>
<keyword evidence="4 7" id="KW-0812">Transmembrane</keyword>
<dbReference type="PANTHER" id="PTHR33884">
    <property type="entry name" value="UPF0410 PROTEIN YMGE"/>
    <property type="match status" value="1"/>
</dbReference>
<evidence type="ECO:0000313" key="8">
    <source>
        <dbReference type="EMBL" id="GAA2228487.1"/>
    </source>
</evidence>